<evidence type="ECO:0000259" key="1">
    <source>
        <dbReference type="Pfam" id="PF00535"/>
    </source>
</evidence>
<feature type="domain" description="Glycosyltransferase 2-like" evidence="1">
    <location>
        <begin position="26"/>
        <end position="128"/>
    </location>
</feature>
<organism evidence="2 3">
    <name type="scientific">Candidatus Amesbacteria bacterium GW2011_GWA2_42_12</name>
    <dbReference type="NCBI Taxonomy" id="1618356"/>
    <lineage>
        <taxon>Bacteria</taxon>
        <taxon>Candidatus Amesiibacteriota</taxon>
    </lineage>
</organism>
<dbReference type="PANTHER" id="PTHR43630">
    <property type="entry name" value="POLY-BETA-1,6-N-ACETYL-D-GLUCOSAMINE SYNTHASE"/>
    <property type="match status" value="1"/>
</dbReference>
<evidence type="ECO:0000313" key="3">
    <source>
        <dbReference type="Proteomes" id="UP000034160"/>
    </source>
</evidence>
<dbReference type="InterPro" id="IPR001173">
    <property type="entry name" value="Glyco_trans_2-like"/>
</dbReference>
<dbReference type="Proteomes" id="UP000034160">
    <property type="component" value="Unassembled WGS sequence"/>
</dbReference>
<proteinExistence type="predicted"/>
<dbReference type="EMBL" id="LCCN01000029">
    <property type="protein sequence ID" value="KKS30871.1"/>
    <property type="molecule type" value="Genomic_DNA"/>
</dbReference>
<keyword evidence="2" id="KW-0808">Transferase</keyword>
<gene>
    <name evidence="2" type="ORF">UU93_C0029G0003</name>
</gene>
<protein>
    <submittedName>
        <fullName evidence="2">Glycosyl transferase family 2</fullName>
    </submittedName>
</protein>
<comment type="caution">
    <text evidence="2">The sequence shown here is derived from an EMBL/GenBank/DDBJ whole genome shotgun (WGS) entry which is preliminary data.</text>
</comment>
<sequence>MSADITGIILYKSGIDHLTKALQSLQWCSERIILVDGDIVDTKVQMVAKMHFSNVFLHSLDTFGEQRNIALRYVKTDWSLFLDADETVSPQLAIEIQDAISKTDHVGFYIHRQDTFMNRVQKHGETSKVALLRIAKTKAGKWERPVHEIWIVSGKTKTLRNPVFHTPHHSIQSFIEKINRYTSLEATLRKKQGKRFSFIELILHPLGKFIYNYVVLFGFLDGFPGLAQAWMMSFHSLVLRVKMYEHV</sequence>
<dbReference type="STRING" id="1618356.UU93_C0029G0003"/>
<dbReference type="GO" id="GO:0016740">
    <property type="term" value="F:transferase activity"/>
    <property type="evidence" value="ECO:0007669"/>
    <property type="project" value="UniProtKB-KW"/>
</dbReference>
<dbReference type="InterPro" id="IPR029044">
    <property type="entry name" value="Nucleotide-diphossugar_trans"/>
</dbReference>
<dbReference type="Pfam" id="PF00535">
    <property type="entry name" value="Glycos_transf_2"/>
    <property type="match status" value="1"/>
</dbReference>
<dbReference type="Gene3D" id="3.90.550.10">
    <property type="entry name" value="Spore Coat Polysaccharide Biosynthesis Protein SpsA, Chain A"/>
    <property type="match status" value="1"/>
</dbReference>
<dbReference type="CDD" id="cd02511">
    <property type="entry name" value="Beta4Glucosyltransferase"/>
    <property type="match status" value="1"/>
</dbReference>
<reference evidence="2 3" key="1">
    <citation type="journal article" date="2015" name="Nature">
        <title>rRNA introns, odd ribosomes, and small enigmatic genomes across a large radiation of phyla.</title>
        <authorList>
            <person name="Brown C.T."/>
            <person name="Hug L.A."/>
            <person name="Thomas B.C."/>
            <person name="Sharon I."/>
            <person name="Castelle C.J."/>
            <person name="Singh A."/>
            <person name="Wilkins M.J."/>
            <person name="Williams K.H."/>
            <person name="Banfield J.F."/>
        </authorList>
    </citation>
    <scope>NUCLEOTIDE SEQUENCE [LARGE SCALE GENOMIC DNA]</scope>
</reference>
<dbReference type="SUPFAM" id="SSF53448">
    <property type="entry name" value="Nucleotide-diphospho-sugar transferases"/>
    <property type="match status" value="1"/>
</dbReference>
<dbReference type="PANTHER" id="PTHR43630:SF2">
    <property type="entry name" value="GLYCOSYLTRANSFERASE"/>
    <property type="match status" value="1"/>
</dbReference>
<name>A0A0G1A9U3_9BACT</name>
<evidence type="ECO:0000313" key="2">
    <source>
        <dbReference type="EMBL" id="KKS30871.1"/>
    </source>
</evidence>
<dbReference type="AlphaFoldDB" id="A0A0G1A9U3"/>
<accession>A0A0G1A9U3</accession>